<accession>A0A0H5Q7N9</accession>
<protein>
    <submittedName>
        <fullName evidence="1">Uncharacterized protein</fullName>
    </submittedName>
</protein>
<evidence type="ECO:0000313" key="1">
    <source>
        <dbReference type="EMBL" id="CRY97409.1"/>
    </source>
</evidence>
<dbReference type="AlphaFoldDB" id="A0A0H5Q7N9"/>
<sequence length="187" mass="19773">MSVGRVRTVMTGVAGAPYYSNMYFDILGGGTSFDAEPLITGVQTFWQTINGALTEPLVGTVDGVVQVYDEVTGNAIGAQSTTNETFVGSATAGGLPKATQGLIELRTGMYAGGREIRGKVFIPSLGSVVNDGSLPKASYLTQWVGAAETLRDAGLGWCVWSRKNGVSPLVLNINAYQNFAVLRSRRD</sequence>
<proteinExistence type="predicted"/>
<dbReference type="EMBL" id="LN854067">
    <property type="protein sequence ID" value="CRY97409.1"/>
    <property type="molecule type" value="Genomic_DNA"/>
</dbReference>
<name>A0A0H5Q7N9_9ZZZZ</name>
<reference evidence="1" key="2">
    <citation type="submission" date="2015-07" db="EMBL/GenBank/DDBJ databases">
        <title>Plasmids, circular viruses and viroids from rat gut.</title>
        <authorList>
            <person name="Jorgensen T.J."/>
            <person name="Hansen M.A."/>
            <person name="Xu Z."/>
            <person name="Tabak M.A."/>
            <person name="Sorensen S.J."/>
            <person name="Hansen L.H."/>
        </authorList>
    </citation>
    <scope>NUCLEOTIDE SEQUENCE</scope>
    <source>
        <strain evidence="1">RGFK1532</strain>
    </source>
</reference>
<organism evidence="1">
    <name type="scientific">uncultured prokaryote</name>
    <dbReference type="NCBI Taxonomy" id="198431"/>
    <lineage>
        <taxon>unclassified sequences</taxon>
        <taxon>environmental samples</taxon>
    </lineage>
</organism>
<reference evidence="1" key="1">
    <citation type="submission" date="2015-06" db="EMBL/GenBank/DDBJ databases">
        <authorList>
            <person name="Joergensen T."/>
        </authorList>
    </citation>
    <scope>NUCLEOTIDE SEQUENCE</scope>
    <source>
        <strain evidence="1">RGFK1532</strain>
    </source>
</reference>